<name>A0ABZ2D2Z0_9SPHN</name>
<dbReference type="RefSeq" id="WP_338446282.1">
    <property type="nucleotide sequence ID" value="NZ_CP144918.1"/>
</dbReference>
<sequence>MSPLQHTKLFLIEYTHLAKDALHIYVALAILLGACLVFGWKVRQWRPWLLVLAAALAGEVWDWYENDALGRSADYDGHWKDLWNTMLVPTILLLAARYTPIFEKPRAPDAERRDAPSGDEAQVPAPAAGGERDFV</sequence>
<keyword evidence="2" id="KW-1133">Transmembrane helix</keyword>
<dbReference type="Proteomes" id="UP001335183">
    <property type="component" value="Chromosome"/>
</dbReference>
<keyword evidence="4" id="KW-1185">Reference proteome</keyword>
<proteinExistence type="predicted"/>
<feature type="region of interest" description="Disordered" evidence="1">
    <location>
        <begin position="105"/>
        <end position="135"/>
    </location>
</feature>
<feature type="compositionally biased region" description="Basic and acidic residues" evidence="1">
    <location>
        <begin position="105"/>
        <end position="116"/>
    </location>
</feature>
<feature type="transmembrane region" description="Helical" evidence="2">
    <location>
        <begin position="22"/>
        <end position="40"/>
    </location>
</feature>
<accession>A0ABZ2D2Z0</accession>
<evidence type="ECO:0000313" key="4">
    <source>
        <dbReference type="Proteomes" id="UP001335183"/>
    </source>
</evidence>
<reference evidence="3 4" key="1">
    <citation type="submission" date="2024-02" db="EMBL/GenBank/DDBJ databases">
        <title>The whole genome sequence of five bacterial samples isolated from Abu Dhabi Sabkha-shore region.</title>
        <authorList>
            <person name="Sudalaimuthuasari N."/>
            <person name="Sarfraz B."/>
            <person name="Tuyisabe J.D."/>
            <person name="Mugisha Ntwali L.D.M."/>
            <person name="Ali A.I.A.A."/>
            <person name="Almansoori S.Z.A."/>
            <person name="Alajami H.S.A."/>
            <person name="Almeqbaali A.A.S."/>
            <person name="Kundu B."/>
            <person name="Saeed E.E."/>
            <person name="Sukumarinath V."/>
            <person name="Mishra A.K."/>
            <person name="Hazzouri K.M."/>
            <person name="Almaskari R."/>
            <person name="Sharma A.K."/>
            <person name="Amiri K.M.A."/>
        </authorList>
    </citation>
    <scope>NUCLEOTIDE SEQUENCE [LARGE SCALE GENOMIC DNA]</scope>
    <source>
        <strain evidence="4">kcgeb_sd</strain>
    </source>
</reference>
<dbReference type="EMBL" id="CP144918">
    <property type="protein sequence ID" value="WWA47392.1"/>
    <property type="molecule type" value="Genomic_DNA"/>
</dbReference>
<evidence type="ECO:0008006" key="5">
    <source>
        <dbReference type="Google" id="ProtNLM"/>
    </source>
</evidence>
<gene>
    <name evidence="3" type="ORF">V5F89_00310</name>
</gene>
<keyword evidence="2" id="KW-0812">Transmembrane</keyword>
<protein>
    <recommendedName>
        <fullName evidence="5">VanZ-like domain-containing protein</fullName>
    </recommendedName>
</protein>
<evidence type="ECO:0000313" key="3">
    <source>
        <dbReference type="EMBL" id="WWA47392.1"/>
    </source>
</evidence>
<evidence type="ECO:0000256" key="1">
    <source>
        <dbReference type="SAM" id="MobiDB-lite"/>
    </source>
</evidence>
<keyword evidence="2" id="KW-0472">Membrane</keyword>
<evidence type="ECO:0000256" key="2">
    <source>
        <dbReference type="SAM" id="Phobius"/>
    </source>
</evidence>
<organism evidence="3 4">
    <name type="scientific">Pelagerythrobacter marensis</name>
    <dbReference type="NCBI Taxonomy" id="543877"/>
    <lineage>
        <taxon>Bacteria</taxon>
        <taxon>Pseudomonadati</taxon>
        <taxon>Pseudomonadota</taxon>
        <taxon>Alphaproteobacteria</taxon>
        <taxon>Sphingomonadales</taxon>
        <taxon>Erythrobacteraceae</taxon>
        <taxon>Pelagerythrobacter</taxon>
    </lineage>
</organism>